<evidence type="ECO:0000313" key="1">
    <source>
        <dbReference type="EMBL" id="KKL24632.1"/>
    </source>
</evidence>
<sequence>MTEFRIWYENVGCPHAEEDEDQIWANGSPDGHGPGIADFEYMAEEGWEFMGIVNWPNGPKFYFRRITGKCNADSN</sequence>
<proteinExistence type="predicted"/>
<reference evidence="1" key="1">
    <citation type="journal article" date="2015" name="Nature">
        <title>Complex archaea that bridge the gap between prokaryotes and eukaryotes.</title>
        <authorList>
            <person name="Spang A."/>
            <person name="Saw J.H."/>
            <person name="Jorgensen S.L."/>
            <person name="Zaremba-Niedzwiedzka K."/>
            <person name="Martijn J."/>
            <person name="Lind A.E."/>
            <person name="van Eijk R."/>
            <person name="Schleper C."/>
            <person name="Guy L."/>
            <person name="Ettema T.J."/>
        </authorList>
    </citation>
    <scope>NUCLEOTIDE SEQUENCE</scope>
</reference>
<protein>
    <recommendedName>
        <fullName evidence="2">DUF4177 domain-containing protein</fullName>
    </recommendedName>
</protein>
<dbReference type="EMBL" id="LAZR01036518">
    <property type="protein sequence ID" value="KKL24632.1"/>
    <property type="molecule type" value="Genomic_DNA"/>
</dbReference>
<accession>A0A0F9CDX4</accession>
<comment type="caution">
    <text evidence="1">The sequence shown here is derived from an EMBL/GenBank/DDBJ whole genome shotgun (WGS) entry which is preliminary data.</text>
</comment>
<gene>
    <name evidence="1" type="ORF">LCGC14_2413390</name>
</gene>
<name>A0A0F9CDX4_9ZZZZ</name>
<organism evidence="1">
    <name type="scientific">marine sediment metagenome</name>
    <dbReference type="NCBI Taxonomy" id="412755"/>
    <lineage>
        <taxon>unclassified sequences</taxon>
        <taxon>metagenomes</taxon>
        <taxon>ecological metagenomes</taxon>
    </lineage>
</organism>
<dbReference type="AlphaFoldDB" id="A0A0F9CDX4"/>
<evidence type="ECO:0008006" key="2">
    <source>
        <dbReference type="Google" id="ProtNLM"/>
    </source>
</evidence>